<keyword evidence="3" id="KW-1185">Reference proteome</keyword>
<dbReference type="InterPro" id="IPR019349">
    <property type="entry name" value="Ribosomal_mS35_mit"/>
</dbReference>
<dbReference type="Proteomes" id="UP001178507">
    <property type="component" value="Unassembled WGS sequence"/>
</dbReference>
<organism evidence="2 3">
    <name type="scientific">Effrenium voratum</name>
    <dbReference type="NCBI Taxonomy" id="2562239"/>
    <lineage>
        <taxon>Eukaryota</taxon>
        <taxon>Sar</taxon>
        <taxon>Alveolata</taxon>
        <taxon>Dinophyceae</taxon>
        <taxon>Suessiales</taxon>
        <taxon>Symbiodiniaceae</taxon>
        <taxon>Effrenium</taxon>
    </lineage>
</organism>
<feature type="domain" description="Small ribosomal subunit protein mS35 mitochondrial conserved" evidence="1">
    <location>
        <begin position="115"/>
        <end position="182"/>
    </location>
</feature>
<evidence type="ECO:0000259" key="1">
    <source>
        <dbReference type="Pfam" id="PF10213"/>
    </source>
</evidence>
<dbReference type="AlphaFoldDB" id="A0AA36IWV2"/>
<sequence>MEPETPHRMSLTIRQHMRGLMSDGRHNIRRKKDLTRYTNYRVMRIAGLTHDNPTEKVDRRGFVTPLTELQDRATLPRSANDIRFRYPHTLSYKVYWGPPSVQDEPNEYEGSMVGCRVAVRLCDLPLTQRQKERLVDIVGTKRVCEKTGVVTLEADHFPERNHNAALLGDMLEQLMREAMQAEPVPDE</sequence>
<evidence type="ECO:0000313" key="2">
    <source>
        <dbReference type="EMBL" id="CAJ1394351.1"/>
    </source>
</evidence>
<dbReference type="Pfam" id="PF10213">
    <property type="entry name" value="MRP-S28"/>
    <property type="match status" value="1"/>
</dbReference>
<dbReference type="EMBL" id="CAUJNA010002802">
    <property type="protein sequence ID" value="CAJ1394351.1"/>
    <property type="molecule type" value="Genomic_DNA"/>
</dbReference>
<evidence type="ECO:0000313" key="3">
    <source>
        <dbReference type="Proteomes" id="UP001178507"/>
    </source>
</evidence>
<protein>
    <recommendedName>
        <fullName evidence="1">Small ribosomal subunit protein mS35 mitochondrial conserved domain-containing protein</fullName>
    </recommendedName>
</protein>
<proteinExistence type="predicted"/>
<accession>A0AA36IWV2</accession>
<comment type="caution">
    <text evidence="2">The sequence shown here is derived from an EMBL/GenBank/DDBJ whole genome shotgun (WGS) entry which is preliminary data.</text>
</comment>
<name>A0AA36IWV2_9DINO</name>
<reference evidence="2" key="1">
    <citation type="submission" date="2023-08" db="EMBL/GenBank/DDBJ databases">
        <authorList>
            <person name="Chen Y."/>
            <person name="Shah S."/>
            <person name="Dougan E. K."/>
            <person name="Thang M."/>
            <person name="Chan C."/>
        </authorList>
    </citation>
    <scope>NUCLEOTIDE SEQUENCE</scope>
</reference>
<gene>
    <name evidence="2" type="ORF">EVOR1521_LOCUS19023</name>
</gene>